<feature type="region of interest" description="Disordered" evidence="1">
    <location>
        <begin position="1176"/>
        <end position="1230"/>
    </location>
</feature>
<name>A0ABN9SE71_9DINO</name>
<proteinExistence type="predicted"/>
<feature type="region of interest" description="Disordered" evidence="1">
    <location>
        <begin position="474"/>
        <end position="497"/>
    </location>
</feature>
<dbReference type="Proteomes" id="UP001189429">
    <property type="component" value="Unassembled WGS sequence"/>
</dbReference>
<feature type="compositionally biased region" description="Acidic residues" evidence="1">
    <location>
        <begin position="1198"/>
        <end position="1212"/>
    </location>
</feature>
<gene>
    <name evidence="3" type="ORF">PCOR1329_LOCUS28548</name>
</gene>
<sequence>MATTSGSSTPARVEVPSWNGEAEKLSSYHFEVAMFVKSIRLSDRYVCGPQLVRALGPRVRNAVESCPSIDDVGRVDGGGRLVGWETVFNYVLDKLDYTSLNDTGKLAEEFFLKVARNSGETFQDWAARFEKKERELLSQLQAIDPDVKEVIAKPLRTWWFLRKSRPWRSWTALYENDADDDEHETGGEVDEIYEMVEQLIDLADEDDDDEEAADLEADNEVFAQFRQAGRSFKGDFGDLAKVGDVDKIDEYDSQLGHRARDCPDRGKVGNSATAGTGTTHNGFILSALDECVYLLEREGIWAVLDIGATRSLGGVESVENLMYKMLVNHNVEFEAHSDTCSFTFGGGLQKSSMGTVAGKAFLGPQLREISLSVMANRVPILLGMDILTDDLKVVVDCGRNWLGLPTLGNKVYYCERLSSKHLAINLSTPQWWREVPVPLSLERCQANMVEQDSNVLMEESEEPCVGCAGCGRERTNPDSETEQHTDSEKSEFNTTIDREKTVDRDAFEQPEDSEIYDADTYRFRAYVELRDSPSGPGLGHVLDRQLELSSVTNDTRIDSHQCLKQQPTEPTSEALGDIRSQAVAMRWRWLAAKVAKRDPEGPWEFLPKPDDTMLDDSDTDLQMFYQAQEKVMEKIYAEIGEDTTILSKTSRADLMEICCPKDSSLGQAIGAQGGRVVRCGLFNGYDMGTATEASGLSHGARAPLEQPELVQVTLHQEMRSEMDETIVHGCAYRLRDERTGLLIKKAWRVCSTDPEFGMKVGRVCSTRPGRGDNHLHRIIEDGRLVAQVAYYPPAMCKSWAKHIMKENASVNYGKEIFAGLEHIPEEDDVDMPDDEEELPKDEDIEMETVETPIKGMGIKTELAKKETSEIEQRLSRLHRNLGHPSNKTLYNILKASGVEVPGVLEVLAADGLEWLSHQQTPHFMALNIDEGSGLTSVTYHGQKGERSSNRTATEVISTWESWCSHYRRPSLIRMDPEGCHCSQAVAKWASDHGIEIWIAPEKLTGWHSPFERVLGATGTPASNNPFAIIDGDTGETQEQRRLLARKSYLECEYAERRRHAEQARNRVYQTREAGDLVHFWREGKGRENKPGKKGGWHGPARVLIQEKRHIDGRIRTTSVVWIAHGNTLLRCAPELRPASEAEKMITELQKQADLGKTMTEILETAKSGTYEDLLQQRPPDLRGHEPQQPPDPGPAEQVPEEPPGEAMEEEPPAQESRATTPRSVAQPEVSQTNYPKILLYLLTTGTRTSPADQHNQLHPNLLVLLRNLEPPQEIDLYRPPEKRQKGNDGTDDKELLVNLLHDDLDITLGADEHQTVYFECVSFIAKQRRKDKVELTWSKMNATERKELEEAIAKETNNWVQHQGLQPAPASRVRDTADIIRARWLFTRKADGRAKARLVLLGYQTKDLGKAPTASPTASRRARNVVLTIAAAKHWKLTKGDVTSALLQANKLEKDYFIEPDNVLKKAFNVKDGELLQVTKPGYGIGEAPRHWRETVKVDFKKLGLQACELGPCMWTLRCSWTGRLIGRAMAHVGNFILASDTDHEERNTNVQQIRKLYKWGTWKDMNAGIDSLEQRGVTIVENAKGFFLRQRAYADKIQEVRPADNGRHRPSDTLREKDQTILRAFCGEVYWLGVNTMPFLLAWVAELQSKILNGTRSLFTTANNIVKLIKQNQHIGLHIHRHNMDDLAVFTWCDAAWASRPGGHSQGGHLTAVAAAKAMHGEKAEFTVLGWGSKKLRRVARSSLAAEVQEAGDAEGEQCMVRMVQAEILLNKSPVRERMDMLHHLPAVLVTDCRAFYDGVVRSQSAGLGLEERRTAIEALALRSALDEGKTLVRRVHSHSQIADGLTKGNWQAFGVLKLFLEKQEWGLIYDENFVSARKRAALGRGIFDKTNDTRGLVEGGRDLFIQPTGFSGKTRHLGAWSP</sequence>
<evidence type="ECO:0000313" key="4">
    <source>
        <dbReference type="Proteomes" id="UP001189429"/>
    </source>
</evidence>
<evidence type="ECO:0000259" key="2">
    <source>
        <dbReference type="Pfam" id="PF07727"/>
    </source>
</evidence>
<organism evidence="3 4">
    <name type="scientific">Prorocentrum cordatum</name>
    <dbReference type="NCBI Taxonomy" id="2364126"/>
    <lineage>
        <taxon>Eukaryota</taxon>
        <taxon>Sar</taxon>
        <taxon>Alveolata</taxon>
        <taxon>Dinophyceae</taxon>
        <taxon>Prorocentrales</taxon>
        <taxon>Prorocentraceae</taxon>
        <taxon>Prorocentrum</taxon>
    </lineage>
</organism>
<keyword evidence="4" id="KW-1185">Reference proteome</keyword>
<evidence type="ECO:0000256" key="1">
    <source>
        <dbReference type="SAM" id="MobiDB-lite"/>
    </source>
</evidence>
<dbReference type="Pfam" id="PF07727">
    <property type="entry name" value="RVT_2"/>
    <property type="match status" value="1"/>
</dbReference>
<feature type="compositionally biased region" description="Polar residues" evidence="1">
    <location>
        <begin position="1216"/>
        <end position="1230"/>
    </location>
</feature>
<feature type="domain" description="Reverse transcriptase Ty1/copia-type" evidence="2">
    <location>
        <begin position="1380"/>
        <end position="1598"/>
    </location>
</feature>
<evidence type="ECO:0000313" key="3">
    <source>
        <dbReference type="EMBL" id="CAK0829661.1"/>
    </source>
</evidence>
<dbReference type="EMBL" id="CAUYUJ010010557">
    <property type="protein sequence ID" value="CAK0829661.1"/>
    <property type="molecule type" value="Genomic_DNA"/>
</dbReference>
<dbReference type="InterPro" id="IPR013103">
    <property type="entry name" value="RVT_2"/>
</dbReference>
<protein>
    <recommendedName>
        <fullName evidence="2">Reverse transcriptase Ty1/copia-type domain-containing protein</fullName>
    </recommendedName>
</protein>
<comment type="caution">
    <text evidence="3">The sequence shown here is derived from an EMBL/GenBank/DDBJ whole genome shotgun (WGS) entry which is preliminary data.</text>
</comment>
<reference evidence="3" key="1">
    <citation type="submission" date="2023-10" db="EMBL/GenBank/DDBJ databases">
        <authorList>
            <person name="Chen Y."/>
            <person name="Shah S."/>
            <person name="Dougan E. K."/>
            <person name="Thang M."/>
            <person name="Chan C."/>
        </authorList>
    </citation>
    <scope>NUCLEOTIDE SEQUENCE [LARGE SCALE GENOMIC DNA]</scope>
</reference>
<accession>A0ABN9SE71</accession>